<gene>
    <name evidence="9" type="ORF">FB557_2777</name>
</gene>
<sequence>MTQPAIGIDIGGTKIAGALVAPDGTILERSRVSTPTDSTDEIVAATGGVVTELVAAAGDRGVLGVGLACAAFVDGARGHVWFAPNLPWRDVELADRVAQVVGLPVVLENDANAAAWGEYVFGAGRDVDDMVLLTLGTGVGGGCVSKGNLLTGAFGIAGELGHVVLDPDGPRCGCGNKGCLEVYASGTALTRNARELVTSASPIGEALRERCGGDPEVLRGTDVTELAQEGDLAAVELLEEVATRLGHGIASICAVLDPRLVVIGGGVSAAGDLILDPVRRAFVRNQIGRGHRPSPQIVLAELGNDAGVVGAAHRAMVLLGDADPEGDGSAHGESDRRSDRRSDGGSGA</sequence>
<dbReference type="GO" id="GO:0006096">
    <property type="term" value="P:glycolytic process"/>
    <property type="evidence" value="ECO:0007669"/>
    <property type="project" value="InterPro"/>
</dbReference>
<comment type="caution">
    <text evidence="9">The sequence shown here is derived from an EMBL/GenBank/DDBJ whole genome shotgun (WGS) entry which is preliminary data.</text>
</comment>
<evidence type="ECO:0000256" key="3">
    <source>
        <dbReference type="ARBA" id="ARBA00022679"/>
    </source>
</evidence>
<dbReference type="PANTHER" id="PTHR18964:SF173">
    <property type="entry name" value="GLUCOKINASE"/>
    <property type="match status" value="1"/>
</dbReference>
<dbReference type="OrthoDB" id="9810372at2"/>
<dbReference type="Pfam" id="PF00480">
    <property type="entry name" value="ROK"/>
    <property type="match status" value="1"/>
</dbReference>
<dbReference type="RefSeq" id="WP_144858179.1">
    <property type="nucleotide sequence ID" value="NZ_BAAAYT010000002.1"/>
</dbReference>
<evidence type="ECO:0000256" key="5">
    <source>
        <dbReference type="ARBA" id="ARBA00022777"/>
    </source>
</evidence>
<dbReference type="EMBL" id="VIUW01000005">
    <property type="protein sequence ID" value="TWD13376.1"/>
    <property type="molecule type" value="Genomic_DNA"/>
</dbReference>
<keyword evidence="5 9" id="KW-0418">Kinase</keyword>
<keyword evidence="10" id="KW-1185">Reference proteome</keyword>
<dbReference type="InterPro" id="IPR043129">
    <property type="entry name" value="ATPase_NBD"/>
</dbReference>
<evidence type="ECO:0000256" key="2">
    <source>
        <dbReference type="ARBA" id="ARBA00014701"/>
    </source>
</evidence>
<evidence type="ECO:0000256" key="7">
    <source>
        <dbReference type="ARBA" id="ARBA00032386"/>
    </source>
</evidence>
<dbReference type="GO" id="GO:0005737">
    <property type="term" value="C:cytoplasm"/>
    <property type="evidence" value="ECO:0007669"/>
    <property type="project" value="InterPro"/>
</dbReference>
<evidence type="ECO:0000256" key="8">
    <source>
        <dbReference type="SAM" id="MobiDB-lite"/>
    </source>
</evidence>
<evidence type="ECO:0000256" key="6">
    <source>
        <dbReference type="ARBA" id="ARBA00022840"/>
    </source>
</evidence>
<dbReference type="InterPro" id="IPR000600">
    <property type="entry name" value="ROK"/>
</dbReference>
<feature type="compositionally biased region" description="Basic and acidic residues" evidence="8">
    <location>
        <begin position="328"/>
        <end position="348"/>
    </location>
</feature>
<comment type="similarity">
    <text evidence="1">Belongs to the ROK (NagC/XylR) family.</text>
</comment>
<dbReference type="Proteomes" id="UP000315628">
    <property type="component" value="Unassembled WGS sequence"/>
</dbReference>
<dbReference type="GO" id="GO:0004340">
    <property type="term" value="F:glucokinase activity"/>
    <property type="evidence" value="ECO:0007669"/>
    <property type="project" value="InterPro"/>
</dbReference>
<organism evidence="9 10">
    <name type="scientific">Marihabitans asiaticum</name>
    <dbReference type="NCBI Taxonomy" id="415218"/>
    <lineage>
        <taxon>Bacteria</taxon>
        <taxon>Bacillati</taxon>
        <taxon>Actinomycetota</taxon>
        <taxon>Actinomycetes</taxon>
        <taxon>Micrococcales</taxon>
        <taxon>Intrasporangiaceae</taxon>
        <taxon>Marihabitans</taxon>
    </lineage>
</organism>
<keyword evidence="4" id="KW-0547">Nucleotide-binding</keyword>
<dbReference type="InterPro" id="IPR004654">
    <property type="entry name" value="ROK_glcA"/>
</dbReference>
<evidence type="ECO:0000256" key="1">
    <source>
        <dbReference type="ARBA" id="ARBA00006479"/>
    </source>
</evidence>
<dbReference type="AlphaFoldDB" id="A0A560W6X6"/>
<name>A0A560W6X6_9MICO</name>
<dbReference type="Gene3D" id="3.30.420.40">
    <property type="match status" value="2"/>
</dbReference>
<dbReference type="NCBIfam" id="TIGR00744">
    <property type="entry name" value="ROK_glcA_fam"/>
    <property type="match status" value="1"/>
</dbReference>
<evidence type="ECO:0000313" key="10">
    <source>
        <dbReference type="Proteomes" id="UP000315628"/>
    </source>
</evidence>
<reference evidence="9 10" key="1">
    <citation type="submission" date="2019-06" db="EMBL/GenBank/DDBJ databases">
        <title>Sequencing the genomes of 1000 actinobacteria strains.</title>
        <authorList>
            <person name="Klenk H.-P."/>
        </authorList>
    </citation>
    <scope>NUCLEOTIDE SEQUENCE [LARGE SCALE GENOMIC DNA]</scope>
    <source>
        <strain evidence="9 10">DSM 18935</strain>
    </source>
</reference>
<dbReference type="PANTHER" id="PTHR18964">
    <property type="entry name" value="ROK (REPRESSOR, ORF, KINASE) FAMILY"/>
    <property type="match status" value="1"/>
</dbReference>
<evidence type="ECO:0000256" key="4">
    <source>
        <dbReference type="ARBA" id="ARBA00022741"/>
    </source>
</evidence>
<evidence type="ECO:0000313" key="9">
    <source>
        <dbReference type="EMBL" id="TWD13376.1"/>
    </source>
</evidence>
<protein>
    <recommendedName>
        <fullName evidence="2">Glucokinase</fullName>
    </recommendedName>
    <alternativeName>
        <fullName evidence="7">Glucose kinase</fullName>
    </alternativeName>
</protein>
<dbReference type="GO" id="GO:0005524">
    <property type="term" value="F:ATP binding"/>
    <property type="evidence" value="ECO:0007669"/>
    <property type="project" value="UniProtKB-KW"/>
</dbReference>
<proteinExistence type="inferred from homology"/>
<dbReference type="SUPFAM" id="SSF53067">
    <property type="entry name" value="Actin-like ATPase domain"/>
    <property type="match status" value="1"/>
</dbReference>
<keyword evidence="6" id="KW-0067">ATP-binding</keyword>
<feature type="region of interest" description="Disordered" evidence="8">
    <location>
        <begin position="321"/>
        <end position="348"/>
    </location>
</feature>
<accession>A0A560W6X6</accession>
<keyword evidence="3" id="KW-0808">Transferase</keyword>